<evidence type="ECO:0000256" key="3">
    <source>
        <dbReference type="ARBA" id="ARBA00022448"/>
    </source>
</evidence>
<dbReference type="InterPro" id="IPR003439">
    <property type="entry name" value="ABC_transporter-like_ATP-bd"/>
</dbReference>
<evidence type="ECO:0000256" key="2">
    <source>
        <dbReference type="ARBA" id="ARBA00008869"/>
    </source>
</evidence>
<dbReference type="OrthoDB" id="8061355at2759"/>
<accession>A0A7K4Z507</accession>
<dbReference type="InterPro" id="IPR026082">
    <property type="entry name" value="ABCA"/>
</dbReference>
<keyword evidence="8" id="KW-0472">Membrane</keyword>
<keyword evidence="3" id="KW-0813">Transport</keyword>
<gene>
    <name evidence="11" type="primary">Abca9_0</name>
    <name evidence="11" type="ORF">BUCABY_R06146</name>
</gene>
<protein>
    <submittedName>
        <fullName evidence="11">ABCA9 protein</fullName>
    </submittedName>
</protein>
<feature type="domain" description="ABCA1-4-like C-terminal R2 regulatory" evidence="10">
    <location>
        <begin position="180"/>
        <end position="253"/>
    </location>
</feature>
<keyword evidence="7" id="KW-1133">Transmembrane helix</keyword>
<evidence type="ECO:0000256" key="8">
    <source>
        <dbReference type="ARBA" id="ARBA00023136"/>
    </source>
</evidence>
<dbReference type="Pfam" id="PF23321">
    <property type="entry name" value="R1_ABCA1"/>
    <property type="match status" value="1"/>
</dbReference>
<comment type="similarity">
    <text evidence="2">Belongs to the ABC transporter superfamily. ABCA family.</text>
</comment>
<name>A0A7K4Z507_BUCAB</name>
<reference evidence="11 12" key="1">
    <citation type="submission" date="2019-09" db="EMBL/GenBank/DDBJ databases">
        <title>Bird 10,000 Genomes (B10K) Project - Family phase.</title>
        <authorList>
            <person name="Zhang G."/>
        </authorList>
    </citation>
    <scope>NUCLEOTIDE SEQUENCE [LARGE SCALE GENOMIC DNA]</scope>
    <source>
        <strain evidence="11">B10K-DU-012-80</strain>
    </source>
</reference>
<dbReference type="GO" id="GO:0005524">
    <property type="term" value="F:ATP binding"/>
    <property type="evidence" value="ECO:0007669"/>
    <property type="project" value="UniProtKB-KW"/>
</dbReference>
<dbReference type="InterPro" id="IPR056264">
    <property type="entry name" value="R2_ABCA1-4-like"/>
</dbReference>
<dbReference type="FunFam" id="3.40.50.300:FF:000335">
    <property type="entry name" value="ATP binding cassette subfamily A member 5"/>
    <property type="match status" value="1"/>
</dbReference>
<keyword evidence="12" id="KW-1185">Reference proteome</keyword>
<dbReference type="PANTHER" id="PTHR19229:SF274">
    <property type="entry name" value="ABC-TYPE ORGANIC ANION TRANSPORTER ABCA8"/>
    <property type="match status" value="1"/>
</dbReference>
<feature type="non-terminal residue" evidence="11">
    <location>
        <position position="1"/>
    </location>
</feature>
<organism evidence="11 12">
    <name type="scientific">Bucorvus abyssinicus</name>
    <name type="common">Northern ground-hornbill</name>
    <name type="synonym">Abyssinian ground-hornbill</name>
    <dbReference type="NCBI Taxonomy" id="153643"/>
    <lineage>
        <taxon>Eukaryota</taxon>
        <taxon>Metazoa</taxon>
        <taxon>Chordata</taxon>
        <taxon>Craniata</taxon>
        <taxon>Vertebrata</taxon>
        <taxon>Euteleostomi</taxon>
        <taxon>Archelosauria</taxon>
        <taxon>Archosauria</taxon>
        <taxon>Dinosauria</taxon>
        <taxon>Saurischia</taxon>
        <taxon>Theropoda</taxon>
        <taxon>Coelurosauria</taxon>
        <taxon>Aves</taxon>
        <taxon>Neognathae</taxon>
        <taxon>Neoaves</taxon>
        <taxon>Telluraves</taxon>
        <taxon>Coraciimorphae</taxon>
        <taxon>Bucerotiformes</taxon>
        <taxon>Bucorvidae</taxon>
        <taxon>Bucorvus</taxon>
    </lineage>
</organism>
<dbReference type="InterPro" id="IPR027417">
    <property type="entry name" value="P-loop_NTPase"/>
</dbReference>
<evidence type="ECO:0000256" key="1">
    <source>
        <dbReference type="ARBA" id="ARBA00004141"/>
    </source>
</evidence>
<dbReference type="AlphaFoldDB" id="A0A7K4Z507"/>
<dbReference type="PANTHER" id="PTHR19229">
    <property type="entry name" value="ATP-BINDING CASSETTE TRANSPORTER SUBFAMILY A ABCA"/>
    <property type="match status" value="1"/>
</dbReference>
<dbReference type="GO" id="GO:0016887">
    <property type="term" value="F:ATP hydrolysis activity"/>
    <property type="evidence" value="ECO:0007669"/>
    <property type="project" value="InterPro"/>
</dbReference>
<comment type="caution">
    <text evidence="11">The sequence shown here is derived from an EMBL/GenBank/DDBJ whole genome shotgun (WGS) entry which is preliminary data.</text>
</comment>
<dbReference type="GO" id="GO:0005319">
    <property type="term" value="F:lipid transporter activity"/>
    <property type="evidence" value="ECO:0007669"/>
    <property type="project" value="TreeGrafter"/>
</dbReference>
<dbReference type="Gene3D" id="3.40.50.300">
    <property type="entry name" value="P-loop containing nucleotide triphosphate hydrolases"/>
    <property type="match status" value="1"/>
</dbReference>
<dbReference type="GO" id="GO:0140359">
    <property type="term" value="F:ABC-type transporter activity"/>
    <property type="evidence" value="ECO:0007669"/>
    <property type="project" value="InterPro"/>
</dbReference>
<dbReference type="EMBL" id="VYZL01005334">
    <property type="protein sequence ID" value="NWR66339.1"/>
    <property type="molecule type" value="Genomic_DNA"/>
</dbReference>
<evidence type="ECO:0000313" key="12">
    <source>
        <dbReference type="Proteomes" id="UP000551127"/>
    </source>
</evidence>
<dbReference type="GO" id="GO:0016020">
    <property type="term" value="C:membrane"/>
    <property type="evidence" value="ECO:0007669"/>
    <property type="project" value="UniProtKB-SubCell"/>
</dbReference>
<evidence type="ECO:0000256" key="5">
    <source>
        <dbReference type="ARBA" id="ARBA00022741"/>
    </source>
</evidence>
<evidence type="ECO:0000256" key="6">
    <source>
        <dbReference type="ARBA" id="ARBA00022840"/>
    </source>
</evidence>
<evidence type="ECO:0000256" key="7">
    <source>
        <dbReference type="ARBA" id="ARBA00022989"/>
    </source>
</evidence>
<keyword evidence="5" id="KW-0547">Nucleotide-binding</keyword>
<evidence type="ECO:0000259" key="9">
    <source>
        <dbReference type="Pfam" id="PF00005"/>
    </source>
</evidence>
<sequence length="288" mass="32110">QLRGARVFVQVLLRGCDAAASSPGQGSPGRLGCCPQQNPLWPDLSAHQHLEAYAAVRGMRKEDAAVAISRIAKALDLQNHLKTPVRSLSAAEARKLCFALSVLGDPMVMLWDEPSVGMDLKGQRRMWKMIRATMRSKERAAVLSTQYLEEATAMCDRVAIMVSGQLRFIGSLEDLKSKFGRSYHLEVKMTDVGQSDALHAEILRLFPYAARQERTTSLLIYKIPMEDALPLSQSFSKLEAAKRNSRLEEYSLSLNTLQQVFVDLTRDLEEHDLDATSDGAVERRPLQP</sequence>
<proteinExistence type="inferred from homology"/>
<feature type="domain" description="ABC transporter" evidence="9">
    <location>
        <begin position="27"/>
        <end position="115"/>
    </location>
</feature>
<feature type="non-terminal residue" evidence="11">
    <location>
        <position position="288"/>
    </location>
</feature>
<evidence type="ECO:0000313" key="11">
    <source>
        <dbReference type="EMBL" id="NWR66339.1"/>
    </source>
</evidence>
<keyword evidence="4" id="KW-0812">Transmembrane</keyword>
<comment type="subcellular location">
    <subcellularLocation>
        <location evidence="1">Membrane</location>
        <topology evidence="1">Multi-pass membrane protein</topology>
    </subcellularLocation>
</comment>
<evidence type="ECO:0000256" key="4">
    <source>
        <dbReference type="ARBA" id="ARBA00022692"/>
    </source>
</evidence>
<dbReference type="Pfam" id="PF00005">
    <property type="entry name" value="ABC_tran"/>
    <property type="match status" value="1"/>
</dbReference>
<dbReference type="SUPFAM" id="SSF52540">
    <property type="entry name" value="P-loop containing nucleoside triphosphate hydrolases"/>
    <property type="match status" value="1"/>
</dbReference>
<evidence type="ECO:0000259" key="10">
    <source>
        <dbReference type="Pfam" id="PF23321"/>
    </source>
</evidence>
<keyword evidence="6" id="KW-0067">ATP-binding</keyword>
<dbReference type="Proteomes" id="UP000551127">
    <property type="component" value="Unassembled WGS sequence"/>
</dbReference>